<dbReference type="GO" id="GO:0030170">
    <property type="term" value="F:pyridoxal phosphate binding"/>
    <property type="evidence" value="ECO:0007669"/>
    <property type="project" value="InterPro"/>
</dbReference>
<dbReference type="PANTHER" id="PTHR43321:SF3">
    <property type="entry name" value="GLUTAMATE DECARBOXYLASE"/>
    <property type="match status" value="1"/>
</dbReference>
<evidence type="ECO:0000256" key="3">
    <source>
        <dbReference type="ARBA" id="ARBA00012421"/>
    </source>
</evidence>
<dbReference type="EC" id="4.1.1.15" evidence="3 10"/>
<feature type="modified residue" description="N6-(pyridoxal phosphate)lysine" evidence="8">
    <location>
        <position position="274"/>
    </location>
</feature>
<proteinExistence type="inferred from homology"/>
<dbReference type="RefSeq" id="WP_125002322.1">
    <property type="nucleotide sequence ID" value="NZ_BHYK01000013.1"/>
</dbReference>
<dbReference type="AlphaFoldDB" id="A0A401UN38"/>
<dbReference type="GO" id="GO:0006538">
    <property type="term" value="P:L-glutamate catabolic process"/>
    <property type="evidence" value="ECO:0007669"/>
    <property type="project" value="TreeGrafter"/>
</dbReference>
<comment type="caution">
    <text evidence="11">The sequence shown here is derived from an EMBL/GenBank/DDBJ whole genome shotgun (WGS) entry which is preliminary data.</text>
</comment>
<evidence type="ECO:0000256" key="10">
    <source>
        <dbReference type="RuleBase" id="RU361171"/>
    </source>
</evidence>
<comment type="catalytic activity">
    <reaction evidence="7 10">
        <text>L-glutamate + H(+) = 4-aminobutanoate + CO2</text>
        <dbReference type="Rhea" id="RHEA:17785"/>
        <dbReference type="ChEBI" id="CHEBI:15378"/>
        <dbReference type="ChEBI" id="CHEBI:16526"/>
        <dbReference type="ChEBI" id="CHEBI:29985"/>
        <dbReference type="ChEBI" id="CHEBI:59888"/>
        <dbReference type="EC" id="4.1.1.15"/>
    </reaction>
</comment>
<keyword evidence="12" id="KW-1185">Reference proteome</keyword>
<accession>A0A401UN38</accession>
<dbReference type="OrthoDB" id="9803665at2"/>
<evidence type="ECO:0000256" key="1">
    <source>
        <dbReference type="ARBA" id="ARBA00001933"/>
    </source>
</evidence>
<dbReference type="SUPFAM" id="SSF53383">
    <property type="entry name" value="PLP-dependent transferases"/>
    <property type="match status" value="1"/>
</dbReference>
<dbReference type="NCBIfam" id="TIGR01788">
    <property type="entry name" value="Glu-decarb-GAD"/>
    <property type="match status" value="1"/>
</dbReference>
<dbReference type="GO" id="GO:0005829">
    <property type="term" value="C:cytosol"/>
    <property type="evidence" value="ECO:0007669"/>
    <property type="project" value="TreeGrafter"/>
</dbReference>
<dbReference type="PANTHER" id="PTHR43321">
    <property type="entry name" value="GLUTAMATE DECARBOXYLASE"/>
    <property type="match status" value="1"/>
</dbReference>
<dbReference type="Gene3D" id="3.90.1150.160">
    <property type="match status" value="1"/>
</dbReference>
<keyword evidence="4 10" id="KW-0210">Decarboxylase</keyword>
<name>A0A401UN38_9CLOT</name>
<dbReference type="InterPro" id="IPR002129">
    <property type="entry name" value="PyrdxlP-dep_de-COase"/>
</dbReference>
<dbReference type="EMBL" id="BHYK01000013">
    <property type="protein sequence ID" value="GCD10954.1"/>
    <property type="molecule type" value="Genomic_DNA"/>
</dbReference>
<dbReference type="GO" id="GO:0004351">
    <property type="term" value="F:glutamate decarboxylase activity"/>
    <property type="evidence" value="ECO:0007669"/>
    <property type="project" value="UniProtKB-EC"/>
</dbReference>
<evidence type="ECO:0000256" key="5">
    <source>
        <dbReference type="ARBA" id="ARBA00022898"/>
    </source>
</evidence>
<evidence type="ECO:0000256" key="9">
    <source>
        <dbReference type="RuleBase" id="RU000382"/>
    </source>
</evidence>
<protein>
    <recommendedName>
        <fullName evidence="3 10">Glutamate decarboxylase</fullName>
        <ecNumber evidence="3 10">4.1.1.15</ecNumber>
    </recommendedName>
</protein>
<dbReference type="Pfam" id="PF00282">
    <property type="entry name" value="Pyridoxal_deC"/>
    <property type="match status" value="1"/>
</dbReference>
<sequence>MTLFNNKNRDDEGFKSLYTNSIAQTQLPKDELPHKISDPQVIRRLIYDELFMDGNARQNLATFCTTYIEDEVRDLMDLSINKNMIDKDEYPQTAEIEHRCVNILANLWHSPGKLDTIGCSTIGSSEAAILGGLAFKWKWRKRREAEGKSSSNPNIVCGPVQICWHKFARYFDVEIREIPLLPDELCLKPSQLVDYCDENTIGVVATLGSTFTCVYEPVEGIAKALDVIEKEAGYDIPIHVDGASGAFIAPFIQKNIKWDFCIPRVKSINASGHKFGMAPLGVGWVVWRALEDLPEELIFNVDYLGGQMPTFALNFSRPAGQIIAQYYKLLQLGHEGYTAIQNSCANTAQYLGGELSKIDLFEILYDGHGAIPAVCYKLKDEIASGFTLYDLSDRLRMHGWQIASYPLPSNRQDITVQRILIRHGVSRDMIFLLLRDLKKELESLNDKSVLNTCICNKVSFHH</sequence>
<evidence type="ECO:0000256" key="6">
    <source>
        <dbReference type="ARBA" id="ARBA00023239"/>
    </source>
</evidence>
<organism evidence="11 12">
    <name type="scientific">Clostridium tagluense</name>
    <dbReference type="NCBI Taxonomy" id="360422"/>
    <lineage>
        <taxon>Bacteria</taxon>
        <taxon>Bacillati</taxon>
        <taxon>Bacillota</taxon>
        <taxon>Clostridia</taxon>
        <taxon>Eubacteriales</taxon>
        <taxon>Clostridiaceae</taxon>
        <taxon>Clostridium</taxon>
    </lineage>
</organism>
<comment type="similarity">
    <text evidence="2 9">Belongs to the group II decarboxylase family.</text>
</comment>
<dbReference type="FunFam" id="3.40.640.10:FF:000017">
    <property type="entry name" value="Glutamate decarboxylase"/>
    <property type="match status" value="1"/>
</dbReference>
<evidence type="ECO:0000256" key="7">
    <source>
        <dbReference type="ARBA" id="ARBA00048868"/>
    </source>
</evidence>
<dbReference type="InterPro" id="IPR015424">
    <property type="entry name" value="PyrdxlP-dep_Trfase"/>
</dbReference>
<keyword evidence="6 9" id="KW-0456">Lyase</keyword>
<reference evidence="11 12" key="1">
    <citation type="submission" date="2018-11" db="EMBL/GenBank/DDBJ databases">
        <title>Genome sequencing and assembly of Clostridium tagluense strain A121.</title>
        <authorList>
            <person name="Murakami T."/>
            <person name="Segawa T."/>
            <person name="Shcherbakova V.A."/>
            <person name="Mori H."/>
            <person name="Yoshimura Y."/>
        </authorList>
    </citation>
    <scope>NUCLEOTIDE SEQUENCE [LARGE SCALE GENOMIC DNA]</scope>
    <source>
        <strain evidence="11 12">A121</strain>
    </source>
</reference>
<comment type="cofactor">
    <cofactor evidence="1 8 9">
        <name>pyridoxal 5'-phosphate</name>
        <dbReference type="ChEBI" id="CHEBI:597326"/>
    </cofactor>
</comment>
<dbReference type="InterPro" id="IPR015421">
    <property type="entry name" value="PyrdxlP-dep_Trfase_major"/>
</dbReference>
<dbReference type="InterPro" id="IPR010107">
    <property type="entry name" value="Glutamate_decarboxylase"/>
</dbReference>
<gene>
    <name evidence="11" type="primary">gadA</name>
    <name evidence="11" type="ORF">Ctaglu_25770</name>
</gene>
<evidence type="ECO:0000256" key="8">
    <source>
        <dbReference type="PIRSR" id="PIRSR602129-50"/>
    </source>
</evidence>
<evidence type="ECO:0000313" key="11">
    <source>
        <dbReference type="EMBL" id="GCD10954.1"/>
    </source>
</evidence>
<evidence type="ECO:0000256" key="2">
    <source>
        <dbReference type="ARBA" id="ARBA00009533"/>
    </source>
</evidence>
<dbReference type="GO" id="GO:0004058">
    <property type="term" value="F:aromatic-L-amino-acid decarboxylase activity"/>
    <property type="evidence" value="ECO:0007669"/>
    <property type="project" value="UniProtKB-ARBA"/>
</dbReference>
<dbReference type="Gene3D" id="4.10.280.50">
    <property type="match status" value="1"/>
</dbReference>
<keyword evidence="5 8" id="KW-0663">Pyridoxal phosphate</keyword>
<evidence type="ECO:0000313" key="12">
    <source>
        <dbReference type="Proteomes" id="UP000287872"/>
    </source>
</evidence>
<dbReference type="Gene3D" id="3.40.640.10">
    <property type="entry name" value="Type I PLP-dependent aspartate aminotransferase-like (Major domain)"/>
    <property type="match status" value="1"/>
</dbReference>
<evidence type="ECO:0000256" key="4">
    <source>
        <dbReference type="ARBA" id="ARBA00022793"/>
    </source>
</evidence>
<dbReference type="Proteomes" id="UP000287872">
    <property type="component" value="Unassembled WGS sequence"/>
</dbReference>